<keyword evidence="7 13" id="KW-0812">Transmembrane</keyword>
<evidence type="ECO:0000256" key="8">
    <source>
        <dbReference type="ARBA" id="ARBA00022792"/>
    </source>
</evidence>
<dbReference type="AlphaFoldDB" id="A0A9W9NQ19"/>
<reference evidence="14" key="1">
    <citation type="submission" date="2022-11" db="EMBL/GenBank/DDBJ databases">
        <authorList>
            <person name="Petersen C."/>
        </authorList>
    </citation>
    <scope>NUCLEOTIDE SEQUENCE</scope>
    <source>
        <strain evidence="14">IBT 19713</strain>
    </source>
</reference>
<keyword evidence="11" id="KW-0496">Mitochondrion</keyword>
<comment type="caution">
    <text evidence="14">The sequence shown here is derived from an EMBL/GenBank/DDBJ whole genome shotgun (WGS) entry which is preliminary data.</text>
</comment>
<dbReference type="Pfam" id="PF15879">
    <property type="entry name" value="MWFE"/>
    <property type="match status" value="1"/>
</dbReference>
<dbReference type="EMBL" id="JAPQKS010000006">
    <property type="protein sequence ID" value="KAJ5224025.1"/>
    <property type="molecule type" value="Genomic_DNA"/>
</dbReference>
<evidence type="ECO:0000256" key="13">
    <source>
        <dbReference type="SAM" id="Phobius"/>
    </source>
</evidence>
<comment type="similarity">
    <text evidence="3">Belongs to the complex I NDUFA1 subunit family.</text>
</comment>
<evidence type="ECO:0000256" key="1">
    <source>
        <dbReference type="ARBA" id="ARBA00003195"/>
    </source>
</evidence>
<dbReference type="OrthoDB" id="1920692at2759"/>
<reference evidence="14" key="2">
    <citation type="journal article" date="2023" name="IMA Fungus">
        <title>Comparative genomic study of the Penicillium genus elucidates a diverse pangenome and 15 lateral gene transfer events.</title>
        <authorList>
            <person name="Petersen C."/>
            <person name="Sorensen T."/>
            <person name="Nielsen M.R."/>
            <person name="Sondergaard T.E."/>
            <person name="Sorensen J.L."/>
            <person name="Fitzpatrick D.A."/>
            <person name="Frisvad J.C."/>
            <person name="Nielsen K.L."/>
        </authorList>
    </citation>
    <scope>NUCLEOTIDE SEQUENCE</scope>
    <source>
        <strain evidence="14">IBT 19713</strain>
    </source>
</reference>
<evidence type="ECO:0000256" key="6">
    <source>
        <dbReference type="ARBA" id="ARBA00022660"/>
    </source>
</evidence>
<evidence type="ECO:0000256" key="4">
    <source>
        <dbReference type="ARBA" id="ARBA00016392"/>
    </source>
</evidence>
<evidence type="ECO:0000313" key="15">
    <source>
        <dbReference type="Proteomes" id="UP001150941"/>
    </source>
</evidence>
<evidence type="ECO:0000256" key="10">
    <source>
        <dbReference type="ARBA" id="ARBA00022989"/>
    </source>
</evidence>
<keyword evidence="9" id="KW-0249">Electron transport</keyword>
<evidence type="ECO:0000256" key="5">
    <source>
        <dbReference type="ARBA" id="ARBA00022448"/>
    </source>
</evidence>
<dbReference type="RefSeq" id="XP_058328208.1">
    <property type="nucleotide sequence ID" value="XM_058477863.1"/>
</dbReference>
<dbReference type="GeneID" id="83205166"/>
<proteinExistence type="inferred from homology"/>
<keyword evidence="5" id="KW-0813">Transport</keyword>
<evidence type="ECO:0000256" key="9">
    <source>
        <dbReference type="ARBA" id="ARBA00022982"/>
    </source>
</evidence>
<gene>
    <name evidence="14" type="ORF">N7468_008567</name>
</gene>
<keyword evidence="6" id="KW-0679">Respiratory chain</keyword>
<organism evidence="14 15">
    <name type="scientific">Penicillium chermesinum</name>
    <dbReference type="NCBI Taxonomy" id="63820"/>
    <lineage>
        <taxon>Eukaryota</taxon>
        <taxon>Fungi</taxon>
        <taxon>Dikarya</taxon>
        <taxon>Ascomycota</taxon>
        <taxon>Pezizomycotina</taxon>
        <taxon>Eurotiomycetes</taxon>
        <taxon>Eurotiomycetidae</taxon>
        <taxon>Eurotiales</taxon>
        <taxon>Aspergillaceae</taxon>
        <taxon>Penicillium</taxon>
    </lineage>
</organism>
<keyword evidence="10 13" id="KW-1133">Transmembrane helix</keyword>
<evidence type="ECO:0000256" key="7">
    <source>
        <dbReference type="ARBA" id="ARBA00022692"/>
    </source>
</evidence>
<dbReference type="GO" id="GO:0005743">
    <property type="term" value="C:mitochondrial inner membrane"/>
    <property type="evidence" value="ECO:0007669"/>
    <property type="project" value="UniProtKB-SubCell"/>
</dbReference>
<dbReference type="Proteomes" id="UP001150941">
    <property type="component" value="Unassembled WGS sequence"/>
</dbReference>
<comment type="subcellular location">
    <subcellularLocation>
        <location evidence="2">Mitochondrion inner membrane</location>
        <topology evidence="2">Single-pass membrane protein</topology>
        <orientation evidence="2">Matrix side</orientation>
    </subcellularLocation>
</comment>
<name>A0A9W9NQ19_9EURO</name>
<sequence length="158" mass="17781">MGVPFEALIPYGIVIGMFTVAATGISYTKHFTNEGKKPRWNNDLWDRQSKLGRSMNIRFLPKYGVGLSHRIWANIQSQIVMERDLRLTGSLRGQINNPPGTKGIRSQQAMEGREPYLLGYKIATFSHACALFSFLSIIHTTACFLENAAVSYNPSYYS</sequence>
<dbReference type="PANTHER" id="PTHR17098">
    <property type="entry name" value="NADH-UBIQUINONE OXIDOREDUCTASE MWFE SUBUNIT"/>
    <property type="match status" value="1"/>
</dbReference>
<protein>
    <recommendedName>
        <fullName evidence="4">NADH dehydrogenase [ubiquinone] 1 alpha subcomplex subunit 1</fullName>
    </recommendedName>
</protein>
<evidence type="ECO:0000256" key="12">
    <source>
        <dbReference type="ARBA" id="ARBA00023136"/>
    </source>
</evidence>
<comment type="function">
    <text evidence="1">Accessory subunit of the mitochondrial membrane respiratory chain NADH dehydrogenase (Complex I), that is believed not to be involved in catalysis. Complex I functions in the transfer of electrons from NADH to the respiratory chain. The immediate electron acceptor for the enzyme is believed to be ubiquinone.</text>
</comment>
<keyword evidence="15" id="KW-1185">Reference proteome</keyword>
<evidence type="ECO:0000256" key="2">
    <source>
        <dbReference type="ARBA" id="ARBA00004298"/>
    </source>
</evidence>
<dbReference type="PANTHER" id="PTHR17098:SF2">
    <property type="entry name" value="NADH DEHYDROGENASE [UBIQUINONE] 1 ALPHA SUBCOMPLEX SUBUNIT 1"/>
    <property type="match status" value="1"/>
</dbReference>
<evidence type="ECO:0000256" key="3">
    <source>
        <dbReference type="ARBA" id="ARBA00009960"/>
    </source>
</evidence>
<dbReference type="InterPro" id="IPR017384">
    <property type="entry name" value="NADH_Ub_cplx-1_asu_su-1"/>
</dbReference>
<evidence type="ECO:0000313" key="14">
    <source>
        <dbReference type="EMBL" id="KAJ5224025.1"/>
    </source>
</evidence>
<keyword evidence="12 13" id="KW-0472">Membrane</keyword>
<feature type="transmembrane region" description="Helical" evidence="13">
    <location>
        <begin position="7"/>
        <end position="27"/>
    </location>
</feature>
<evidence type="ECO:0000256" key="11">
    <source>
        <dbReference type="ARBA" id="ARBA00023128"/>
    </source>
</evidence>
<keyword evidence="8" id="KW-0999">Mitochondrion inner membrane</keyword>
<accession>A0A9W9NQ19</accession>